<dbReference type="AlphaFoldDB" id="A0A1E7FKW2"/>
<name>A0A1E7FKW2_9STRA</name>
<gene>
    <name evidence="1" type="ORF">FRACYDRAFT_268439</name>
</gene>
<organism evidence="1 2">
    <name type="scientific">Fragilariopsis cylindrus CCMP1102</name>
    <dbReference type="NCBI Taxonomy" id="635003"/>
    <lineage>
        <taxon>Eukaryota</taxon>
        <taxon>Sar</taxon>
        <taxon>Stramenopiles</taxon>
        <taxon>Ochrophyta</taxon>
        <taxon>Bacillariophyta</taxon>
        <taxon>Bacillariophyceae</taxon>
        <taxon>Bacillariophycidae</taxon>
        <taxon>Bacillariales</taxon>
        <taxon>Bacillariaceae</taxon>
        <taxon>Fragilariopsis</taxon>
    </lineage>
</organism>
<dbReference type="KEGG" id="fcy:FRACYDRAFT_268439"/>
<evidence type="ECO:0000313" key="2">
    <source>
        <dbReference type="Proteomes" id="UP000095751"/>
    </source>
</evidence>
<evidence type="ECO:0000313" key="1">
    <source>
        <dbReference type="EMBL" id="OEU18767.1"/>
    </source>
</evidence>
<dbReference type="InParanoid" id="A0A1E7FKW2"/>
<dbReference type="OrthoDB" id="42491at2759"/>
<reference evidence="1 2" key="1">
    <citation type="submission" date="2016-09" db="EMBL/GenBank/DDBJ databases">
        <title>Extensive genetic diversity and differential bi-allelic expression allows diatom success in the polar Southern Ocean.</title>
        <authorList>
            <consortium name="DOE Joint Genome Institute"/>
            <person name="Mock T."/>
            <person name="Otillar R.P."/>
            <person name="Strauss J."/>
            <person name="Dupont C."/>
            <person name="Frickenhaus S."/>
            <person name="Maumus F."/>
            <person name="Mcmullan M."/>
            <person name="Sanges R."/>
            <person name="Schmutz J."/>
            <person name="Toseland A."/>
            <person name="Valas R."/>
            <person name="Veluchamy A."/>
            <person name="Ward B.J."/>
            <person name="Allen A."/>
            <person name="Barry K."/>
            <person name="Falciatore A."/>
            <person name="Ferrante M."/>
            <person name="Fortunato A.E."/>
            <person name="Gloeckner G."/>
            <person name="Gruber A."/>
            <person name="Hipkin R."/>
            <person name="Janech M."/>
            <person name="Kroth P."/>
            <person name="Leese F."/>
            <person name="Lindquist E."/>
            <person name="Lyon B.R."/>
            <person name="Martin J."/>
            <person name="Mayer C."/>
            <person name="Parker M."/>
            <person name="Quesneville H."/>
            <person name="Raymond J."/>
            <person name="Uhlig C."/>
            <person name="Valentin K.U."/>
            <person name="Worden A.Z."/>
            <person name="Armbrust E.V."/>
            <person name="Bowler C."/>
            <person name="Green B."/>
            <person name="Moulton V."/>
            <person name="Van Oosterhout C."/>
            <person name="Grigoriev I."/>
        </authorList>
    </citation>
    <scope>NUCLEOTIDE SEQUENCE [LARGE SCALE GENOMIC DNA]</scope>
    <source>
        <strain evidence="1 2">CCMP1102</strain>
    </source>
</reference>
<dbReference type="EMBL" id="KV784356">
    <property type="protein sequence ID" value="OEU18767.1"/>
    <property type="molecule type" value="Genomic_DNA"/>
</dbReference>
<protein>
    <submittedName>
        <fullName evidence="1">Uncharacterized protein</fullName>
    </submittedName>
</protein>
<dbReference type="Proteomes" id="UP000095751">
    <property type="component" value="Unassembled WGS sequence"/>
</dbReference>
<keyword evidence="2" id="KW-1185">Reference proteome</keyword>
<proteinExistence type="predicted"/>
<accession>A0A1E7FKW2</accession>
<sequence length="234" mass="25578">MPGGDHLNIIDPPGLTVMKIAGARYRVTAAHRVVWTWKNEFASIFDEKLSNIEESPSHQDESSSLQIGDLVTLTIVDVFETDNQGKLLSYCPTFDNRDIRKTNQTTETIRKSSRSLFSILGRAQKAVAKSEVNKRASKQISKMGLMEHARNFGENVKHKVDEAVQQINSPTKAIPTHVQNSDKKDEVTDSKEFEQAISAAAEEAAAGTSRGNLYVSAASSDVGDATSEASVARV</sequence>